<gene>
    <name evidence="2" type="ORF">O3V59_01920</name>
</gene>
<keyword evidence="3" id="KW-1185">Reference proteome</keyword>
<protein>
    <submittedName>
        <fullName evidence="2">Uncharacterized protein</fullName>
    </submittedName>
</protein>
<comment type="caution">
    <text evidence="2">The sequence shown here is derived from an EMBL/GenBank/DDBJ whole genome shotgun (WGS) entry which is preliminary data.</text>
</comment>
<feature type="region of interest" description="Disordered" evidence="1">
    <location>
        <begin position="66"/>
        <end position="92"/>
    </location>
</feature>
<dbReference type="RefSeq" id="WP_271139369.1">
    <property type="nucleotide sequence ID" value="NZ_JAPYYP010000002.1"/>
</dbReference>
<dbReference type="Proteomes" id="UP001151071">
    <property type="component" value="Unassembled WGS sequence"/>
</dbReference>
<accession>A0A9X3TN97</accession>
<organism evidence="2 3">
    <name type="scientific">Brevibacillus thermoruber</name>
    <dbReference type="NCBI Taxonomy" id="33942"/>
    <lineage>
        <taxon>Bacteria</taxon>
        <taxon>Bacillati</taxon>
        <taxon>Bacillota</taxon>
        <taxon>Bacilli</taxon>
        <taxon>Bacillales</taxon>
        <taxon>Paenibacillaceae</taxon>
        <taxon>Brevibacillus</taxon>
    </lineage>
</organism>
<evidence type="ECO:0000256" key="1">
    <source>
        <dbReference type="SAM" id="MobiDB-lite"/>
    </source>
</evidence>
<reference evidence="2" key="1">
    <citation type="submission" date="2022-12" db="EMBL/GenBank/DDBJ databases">
        <title>Draft genome sequence of the thermophilic strain Brevibacillus thermoruber HT42, isolated from Los Humeros, Puebla, Mexico, with biotechnological potential.</title>
        <authorList>
            <person name="Lara Sanchez J."/>
            <person name="Solis Palacios R."/>
            <person name="Bustos Baena A.S."/>
            <person name="Ruz Baez A.E."/>
            <person name="Espinosa Luna G."/>
            <person name="Oliart Ros R.M."/>
        </authorList>
    </citation>
    <scope>NUCLEOTIDE SEQUENCE</scope>
    <source>
        <strain evidence="2">HT42</strain>
    </source>
</reference>
<dbReference type="AlphaFoldDB" id="A0A9X3TN97"/>
<name>A0A9X3TN97_9BACL</name>
<evidence type="ECO:0000313" key="3">
    <source>
        <dbReference type="Proteomes" id="UP001151071"/>
    </source>
</evidence>
<proteinExistence type="predicted"/>
<evidence type="ECO:0000313" key="2">
    <source>
        <dbReference type="EMBL" id="MDA5107108.1"/>
    </source>
</evidence>
<dbReference type="EMBL" id="JAPYYP010000002">
    <property type="protein sequence ID" value="MDA5107108.1"/>
    <property type="molecule type" value="Genomic_DNA"/>
</dbReference>
<feature type="compositionally biased region" description="Basic and acidic residues" evidence="1">
    <location>
        <begin position="66"/>
        <end position="76"/>
    </location>
</feature>
<sequence length="92" mass="10620">MQMFFHPPAAKPTRRQPRTVGKQSLMLFKKLSSELNSRLKELFRLHSHNLLNHHVMSDLLGHDEHERRVSRLDRPSGRGVTSNDSGYAATYP</sequence>